<name>A0ABP7GWD6_9ACTN</name>
<evidence type="ECO:0000313" key="3">
    <source>
        <dbReference type="Proteomes" id="UP001501009"/>
    </source>
</evidence>
<protein>
    <recommendedName>
        <fullName evidence="1">PAS fold-4 domain-containing protein</fullName>
    </recommendedName>
</protein>
<gene>
    <name evidence="2" type="ORF">GCM10022403_010350</name>
</gene>
<comment type="caution">
    <text evidence="2">The sequence shown here is derived from an EMBL/GenBank/DDBJ whole genome shotgun (WGS) entry which is preliminary data.</text>
</comment>
<dbReference type="InterPro" id="IPR035965">
    <property type="entry name" value="PAS-like_dom_sf"/>
</dbReference>
<sequence length="226" mass="24741">MELEAQPLLDRTGGTQWFLTATVPEPAAQLRRRALEQFPVPMTLFDQDGLAVSATSAMEAAPLGRPESDLVGRQVGESGRGLRRLPGFEGIDEAVVRVLRTGEPMPYEAWLRVPGEPREHAWLVSLSPLRDDAGGPFREEALKRAAAGAAHLPACRRDVGRHLGQRVTHPVRSLPQAGSAAGSPRRGPHLFNRFMGMLFYCLQHGQLYDELKAFPIHPDDRSASAA</sequence>
<dbReference type="Gene3D" id="3.30.450.20">
    <property type="entry name" value="PAS domain"/>
    <property type="match status" value="1"/>
</dbReference>
<feature type="domain" description="PAS fold-4" evidence="1">
    <location>
        <begin position="35"/>
        <end position="135"/>
    </location>
</feature>
<accession>A0ABP7GWD6</accession>
<proteinExistence type="predicted"/>
<keyword evidence="3" id="KW-1185">Reference proteome</keyword>
<evidence type="ECO:0000259" key="1">
    <source>
        <dbReference type="Pfam" id="PF08448"/>
    </source>
</evidence>
<organism evidence="2 3">
    <name type="scientific">Streptomyces coacervatus</name>
    <dbReference type="NCBI Taxonomy" id="647381"/>
    <lineage>
        <taxon>Bacteria</taxon>
        <taxon>Bacillati</taxon>
        <taxon>Actinomycetota</taxon>
        <taxon>Actinomycetes</taxon>
        <taxon>Kitasatosporales</taxon>
        <taxon>Streptomycetaceae</taxon>
        <taxon>Streptomyces</taxon>
    </lineage>
</organism>
<reference evidence="3" key="1">
    <citation type="journal article" date="2019" name="Int. J. Syst. Evol. Microbiol.">
        <title>The Global Catalogue of Microorganisms (GCM) 10K type strain sequencing project: providing services to taxonomists for standard genome sequencing and annotation.</title>
        <authorList>
            <consortium name="The Broad Institute Genomics Platform"/>
            <consortium name="The Broad Institute Genome Sequencing Center for Infectious Disease"/>
            <person name="Wu L."/>
            <person name="Ma J."/>
        </authorList>
    </citation>
    <scope>NUCLEOTIDE SEQUENCE [LARGE SCALE GENOMIC DNA]</scope>
    <source>
        <strain evidence="3">JCM 17138</strain>
    </source>
</reference>
<dbReference type="SUPFAM" id="SSF55785">
    <property type="entry name" value="PYP-like sensor domain (PAS domain)"/>
    <property type="match status" value="1"/>
</dbReference>
<dbReference type="Pfam" id="PF08448">
    <property type="entry name" value="PAS_4"/>
    <property type="match status" value="1"/>
</dbReference>
<dbReference type="Proteomes" id="UP001501009">
    <property type="component" value="Unassembled WGS sequence"/>
</dbReference>
<dbReference type="InterPro" id="IPR013656">
    <property type="entry name" value="PAS_4"/>
</dbReference>
<dbReference type="RefSeq" id="WP_425579502.1">
    <property type="nucleotide sequence ID" value="NZ_BAABDE010000005.1"/>
</dbReference>
<dbReference type="EMBL" id="BAABDE010000005">
    <property type="protein sequence ID" value="GAA3777486.1"/>
    <property type="molecule type" value="Genomic_DNA"/>
</dbReference>
<evidence type="ECO:0000313" key="2">
    <source>
        <dbReference type="EMBL" id="GAA3777486.1"/>
    </source>
</evidence>